<keyword evidence="3" id="KW-1185">Reference proteome</keyword>
<reference evidence="3" key="1">
    <citation type="journal article" date="2019" name="Int. J. Syst. Evol. Microbiol.">
        <title>The Global Catalogue of Microorganisms (GCM) 10K type strain sequencing project: providing services to taxonomists for standard genome sequencing and annotation.</title>
        <authorList>
            <consortium name="The Broad Institute Genomics Platform"/>
            <consortium name="The Broad Institute Genome Sequencing Center for Infectious Disease"/>
            <person name="Wu L."/>
            <person name="Ma J."/>
        </authorList>
    </citation>
    <scope>NUCLEOTIDE SEQUENCE [LARGE SCALE GENOMIC DNA]</scope>
    <source>
        <strain evidence="3">CGMCC 4.7329</strain>
    </source>
</reference>
<organism evidence="2 3">
    <name type="scientific">Nocardia rhizosphaerihabitans</name>
    <dbReference type="NCBI Taxonomy" id="1691570"/>
    <lineage>
        <taxon>Bacteria</taxon>
        <taxon>Bacillati</taxon>
        <taxon>Actinomycetota</taxon>
        <taxon>Actinomycetes</taxon>
        <taxon>Mycobacteriales</taxon>
        <taxon>Nocardiaceae</taxon>
        <taxon>Nocardia</taxon>
    </lineage>
</organism>
<gene>
    <name evidence="2" type="ORF">GCM10011610_10150</name>
</gene>
<proteinExistence type="predicted"/>
<dbReference type="EMBL" id="BMNE01000001">
    <property type="protein sequence ID" value="GGN70735.1"/>
    <property type="molecule type" value="Genomic_DNA"/>
</dbReference>
<dbReference type="Proteomes" id="UP000658127">
    <property type="component" value="Unassembled WGS sequence"/>
</dbReference>
<evidence type="ECO:0000313" key="2">
    <source>
        <dbReference type="EMBL" id="GGN70735.1"/>
    </source>
</evidence>
<protein>
    <recommendedName>
        <fullName evidence="4">Transposase</fullName>
    </recommendedName>
</protein>
<accession>A0ABQ2K7T5</accession>
<feature type="region of interest" description="Disordered" evidence="1">
    <location>
        <begin position="15"/>
        <end position="35"/>
    </location>
</feature>
<comment type="caution">
    <text evidence="2">The sequence shown here is derived from an EMBL/GenBank/DDBJ whole genome shotgun (WGS) entry which is preliminary data.</text>
</comment>
<name>A0ABQ2K7T5_9NOCA</name>
<evidence type="ECO:0008006" key="4">
    <source>
        <dbReference type="Google" id="ProtNLM"/>
    </source>
</evidence>
<evidence type="ECO:0000256" key="1">
    <source>
        <dbReference type="SAM" id="MobiDB-lite"/>
    </source>
</evidence>
<sequence>MPEGRPALGGAVWRKGTETIVPDPPTVARHDEARRDGPVRDAQWLVLYTLGARYARPSA</sequence>
<evidence type="ECO:0000313" key="3">
    <source>
        <dbReference type="Proteomes" id="UP000658127"/>
    </source>
</evidence>